<evidence type="ECO:0000313" key="3">
    <source>
        <dbReference type="Proteomes" id="UP001431783"/>
    </source>
</evidence>
<comment type="caution">
    <text evidence="2">The sequence shown here is derived from an EMBL/GenBank/DDBJ whole genome shotgun (WGS) entry which is preliminary data.</text>
</comment>
<dbReference type="Proteomes" id="UP001431783">
    <property type="component" value="Unassembled WGS sequence"/>
</dbReference>
<name>A0AAW1TJS0_9CUCU</name>
<protein>
    <submittedName>
        <fullName evidence="2">Uncharacterized protein</fullName>
    </submittedName>
</protein>
<dbReference type="EMBL" id="JARQZJ010000001">
    <property type="protein sequence ID" value="KAK9869873.1"/>
    <property type="molecule type" value="Genomic_DNA"/>
</dbReference>
<evidence type="ECO:0000313" key="2">
    <source>
        <dbReference type="EMBL" id="KAK9869873.1"/>
    </source>
</evidence>
<dbReference type="AlphaFoldDB" id="A0AAW1TJS0"/>
<organism evidence="2 3">
    <name type="scientific">Henosepilachna vigintioctopunctata</name>
    <dbReference type="NCBI Taxonomy" id="420089"/>
    <lineage>
        <taxon>Eukaryota</taxon>
        <taxon>Metazoa</taxon>
        <taxon>Ecdysozoa</taxon>
        <taxon>Arthropoda</taxon>
        <taxon>Hexapoda</taxon>
        <taxon>Insecta</taxon>
        <taxon>Pterygota</taxon>
        <taxon>Neoptera</taxon>
        <taxon>Endopterygota</taxon>
        <taxon>Coleoptera</taxon>
        <taxon>Polyphaga</taxon>
        <taxon>Cucujiformia</taxon>
        <taxon>Coccinelloidea</taxon>
        <taxon>Coccinellidae</taxon>
        <taxon>Epilachninae</taxon>
        <taxon>Epilachnini</taxon>
        <taxon>Henosepilachna</taxon>
    </lineage>
</organism>
<keyword evidence="3" id="KW-1185">Reference proteome</keyword>
<gene>
    <name evidence="2" type="ORF">WA026_003596</name>
</gene>
<feature type="compositionally biased region" description="Low complexity" evidence="1">
    <location>
        <begin position="361"/>
        <end position="385"/>
    </location>
</feature>
<proteinExistence type="predicted"/>
<evidence type="ECO:0000256" key="1">
    <source>
        <dbReference type="SAM" id="MobiDB-lite"/>
    </source>
</evidence>
<sequence>MVSDSFQTKICDENGKPNDKIWLSKLNGKFSRSGFNNSYNGENCLVNGEICCVVGGGISGSVMSEDGENENETVVLRKNVGVNNNSRDKYQRRCVSACVISENEHVTEAYNPVFKVPETPKAKPKRRHRMSFSSIFKKVIPKISEDKHDIPENEPARVYFESAEDISQRRDSLRMSQKFHSALEISSHPSRSSLHRTPSFIKKIIHFGEDSKSLLKRSMSVRDIAKRDKSREDLTKMKLEEWKQSLKSLTESDINVSYQDLSYVDYDIHNDISYMDESCENIPKASVVGRSQSVIIKGSTRSSQDFRKPSFERGTSCTDRFEIVDCEALGGVSLPYLPIVDQDNGYQQEPVFPQRYRRRQQSISSEDGGRSRPPGNGSFSSSGSGCAKLRRHNACRQKVRDSGTCFLEGRRNDTVSFSIEFLFL</sequence>
<accession>A0AAW1TJS0</accession>
<reference evidence="2 3" key="1">
    <citation type="submission" date="2023-03" db="EMBL/GenBank/DDBJ databases">
        <title>Genome insight into feeding habits of ladybird beetles.</title>
        <authorList>
            <person name="Li H.-S."/>
            <person name="Huang Y.-H."/>
            <person name="Pang H."/>
        </authorList>
    </citation>
    <scope>NUCLEOTIDE SEQUENCE [LARGE SCALE GENOMIC DNA]</scope>
    <source>
        <strain evidence="2">SYSU_2023b</strain>
        <tissue evidence="2">Whole body</tissue>
    </source>
</reference>
<feature type="region of interest" description="Disordered" evidence="1">
    <location>
        <begin position="350"/>
        <end position="385"/>
    </location>
</feature>